<organism evidence="2 3">
    <name type="scientific">Blattamonas nauphoetae</name>
    <dbReference type="NCBI Taxonomy" id="2049346"/>
    <lineage>
        <taxon>Eukaryota</taxon>
        <taxon>Metamonada</taxon>
        <taxon>Preaxostyla</taxon>
        <taxon>Oxymonadida</taxon>
        <taxon>Blattamonas</taxon>
    </lineage>
</organism>
<dbReference type="EMBL" id="JARBJD010000414">
    <property type="protein sequence ID" value="KAK2942358.1"/>
    <property type="molecule type" value="Genomic_DNA"/>
</dbReference>
<name>A0ABQ9WSQ2_9EUKA</name>
<feature type="region of interest" description="Disordered" evidence="1">
    <location>
        <begin position="44"/>
        <end position="67"/>
    </location>
</feature>
<reference evidence="2 3" key="1">
    <citation type="journal article" date="2022" name="bioRxiv">
        <title>Genomics of Preaxostyla Flagellates Illuminates Evolutionary Transitions and the Path Towards Mitochondrial Loss.</title>
        <authorList>
            <person name="Novak L.V.F."/>
            <person name="Treitli S.C."/>
            <person name="Pyrih J."/>
            <person name="Halakuc P."/>
            <person name="Pipaliya S.V."/>
            <person name="Vacek V."/>
            <person name="Brzon O."/>
            <person name="Soukal P."/>
            <person name="Eme L."/>
            <person name="Dacks J.B."/>
            <person name="Karnkowska A."/>
            <person name="Elias M."/>
            <person name="Hampl V."/>
        </authorList>
    </citation>
    <scope>NUCLEOTIDE SEQUENCE [LARGE SCALE GENOMIC DNA]</scope>
    <source>
        <strain evidence="2">NAU3</strain>
        <tissue evidence="2">Gut</tissue>
    </source>
</reference>
<evidence type="ECO:0000313" key="2">
    <source>
        <dbReference type="EMBL" id="KAK2942358.1"/>
    </source>
</evidence>
<dbReference type="Proteomes" id="UP001281761">
    <property type="component" value="Unassembled WGS sequence"/>
</dbReference>
<accession>A0ABQ9WSQ2</accession>
<sequence length="112" mass="12151">MNRRRAKGINAKSEMEEQKPVELEKMEEFGVDCLNGVIQTDGMSHSAFNSAEGNPTKKDPTKQYKSGEGMDEYAEGMACSGDFGRGVVSSPERVGSRVVSFPVPHLQGGNPQ</sequence>
<feature type="compositionally biased region" description="Polar residues" evidence="1">
    <location>
        <begin position="44"/>
        <end position="53"/>
    </location>
</feature>
<proteinExistence type="predicted"/>
<comment type="caution">
    <text evidence="2">The sequence shown here is derived from an EMBL/GenBank/DDBJ whole genome shotgun (WGS) entry which is preliminary data.</text>
</comment>
<evidence type="ECO:0000313" key="3">
    <source>
        <dbReference type="Proteomes" id="UP001281761"/>
    </source>
</evidence>
<keyword evidence="3" id="KW-1185">Reference proteome</keyword>
<protein>
    <submittedName>
        <fullName evidence="2">Uncharacterized protein</fullName>
    </submittedName>
</protein>
<gene>
    <name evidence="2" type="ORF">BLNAU_22745</name>
</gene>
<evidence type="ECO:0000256" key="1">
    <source>
        <dbReference type="SAM" id="MobiDB-lite"/>
    </source>
</evidence>